<proteinExistence type="predicted"/>
<dbReference type="SMART" id="SM00488">
    <property type="entry name" value="DEXDc2"/>
    <property type="match status" value="1"/>
</dbReference>
<keyword evidence="4" id="KW-0378">Hydrolase</keyword>
<evidence type="ECO:0000256" key="2">
    <source>
        <dbReference type="ARBA" id="ARBA00022723"/>
    </source>
</evidence>
<feature type="domain" description="Helicase ATP-binding" evidence="11">
    <location>
        <begin position="25"/>
        <end position="455"/>
    </location>
</feature>
<dbReference type="CDD" id="cd18788">
    <property type="entry name" value="SF2_C_XPD"/>
    <property type="match status" value="1"/>
</dbReference>
<dbReference type="GO" id="GO:0005524">
    <property type="term" value="F:ATP binding"/>
    <property type="evidence" value="ECO:0007669"/>
    <property type="project" value="UniProtKB-KW"/>
</dbReference>
<keyword evidence="9" id="KW-0413">Isomerase</keyword>
<evidence type="ECO:0000256" key="6">
    <source>
        <dbReference type="ARBA" id="ARBA00022840"/>
    </source>
</evidence>
<dbReference type="SUPFAM" id="SSF52540">
    <property type="entry name" value="P-loop containing nucleoside triphosphate hydrolases"/>
    <property type="match status" value="2"/>
</dbReference>
<dbReference type="GO" id="GO:0003677">
    <property type="term" value="F:DNA binding"/>
    <property type="evidence" value="ECO:0007669"/>
    <property type="project" value="InterPro"/>
</dbReference>
<reference evidence="12 13" key="1">
    <citation type="submission" date="2012-05" db="EMBL/GenBank/DDBJ databases">
        <title>Recombination and specialization in a pathogen metapopulation.</title>
        <authorList>
            <person name="Gardiner A."/>
            <person name="Kemen E."/>
            <person name="Schultz-Larsen T."/>
            <person name="MacLean D."/>
            <person name="Van Oosterhout C."/>
            <person name="Jones J.D.G."/>
        </authorList>
    </citation>
    <scope>NUCLEOTIDE SEQUENCE [LARGE SCALE GENOMIC DNA]</scope>
    <source>
        <strain evidence="12 13">Ac Nc2</strain>
    </source>
</reference>
<dbReference type="InterPro" id="IPR013020">
    <property type="entry name" value="Rad3/Chl1-like"/>
</dbReference>
<dbReference type="Pfam" id="PF06733">
    <property type="entry name" value="DEAD_2"/>
    <property type="match status" value="1"/>
</dbReference>
<evidence type="ECO:0000256" key="8">
    <source>
        <dbReference type="ARBA" id="ARBA00023014"/>
    </source>
</evidence>
<dbReference type="GO" id="GO:0006289">
    <property type="term" value="P:nucleotide-excision repair"/>
    <property type="evidence" value="ECO:0007669"/>
    <property type="project" value="TreeGrafter"/>
</dbReference>
<dbReference type="PANTHER" id="PTHR11472">
    <property type="entry name" value="DNA REPAIR DEAD HELICASE RAD3/XP-D SUBFAMILY MEMBER"/>
    <property type="match status" value="1"/>
</dbReference>
<dbReference type="FunFam" id="3.40.50.300:FF:005857">
    <property type="entry name" value="Uncharacterized protein"/>
    <property type="match status" value="1"/>
</dbReference>
<dbReference type="OrthoDB" id="267079at2759"/>
<dbReference type="PANTHER" id="PTHR11472:SF47">
    <property type="entry name" value="FANCONI ANEMIA GROUP J PROTEIN"/>
    <property type="match status" value="1"/>
</dbReference>
<evidence type="ECO:0000313" key="13">
    <source>
        <dbReference type="Proteomes" id="UP000053237"/>
    </source>
</evidence>
<evidence type="ECO:0000256" key="5">
    <source>
        <dbReference type="ARBA" id="ARBA00022806"/>
    </source>
</evidence>
<evidence type="ECO:0000259" key="11">
    <source>
        <dbReference type="PROSITE" id="PS51193"/>
    </source>
</evidence>
<dbReference type="InterPro" id="IPR014013">
    <property type="entry name" value="Helic_SF1/SF2_ATP-bd_DinG/Rad3"/>
</dbReference>
<organism evidence="12 13">
    <name type="scientific">Albugo candida</name>
    <dbReference type="NCBI Taxonomy" id="65357"/>
    <lineage>
        <taxon>Eukaryota</taxon>
        <taxon>Sar</taxon>
        <taxon>Stramenopiles</taxon>
        <taxon>Oomycota</taxon>
        <taxon>Peronosporomycetes</taxon>
        <taxon>Albuginales</taxon>
        <taxon>Albuginaceae</taxon>
        <taxon>Albugo</taxon>
    </lineage>
</organism>
<accession>A0A024G3T4</accession>
<dbReference type="InterPro" id="IPR010614">
    <property type="entry name" value="RAD3-like_helicase_DEAD"/>
</dbReference>
<keyword evidence="8" id="KW-0411">Iron-sulfur</keyword>
<gene>
    <name evidence="12" type="ORF">BN9_021740</name>
</gene>
<evidence type="ECO:0000256" key="9">
    <source>
        <dbReference type="ARBA" id="ARBA00023235"/>
    </source>
</evidence>
<dbReference type="SMART" id="SM00487">
    <property type="entry name" value="DEXDc"/>
    <property type="match status" value="1"/>
</dbReference>
<keyword evidence="10" id="KW-0539">Nucleus</keyword>
<keyword evidence="3" id="KW-0547">Nucleotide-binding</keyword>
<evidence type="ECO:0000256" key="7">
    <source>
        <dbReference type="ARBA" id="ARBA00023004"/>
    </source>
</evidence>
<comment type="caution">
    <text evidence="12">The sequence shown here is derived from an EMBL/GenBank/DDBJ whole genome shotgun (WGS) entry which is preliminary data.</text>
</comment>
<dbReference type="GO" id="GO:0016818">
    <property type="term" value="F:hydrolase activity, acting on acid anhydrides, in phosphorus-containing anhydrides"/>
    <property type="evidence" value="ECO:0007669"/>
    <property type="project" value="InterPro"/>
</dbReference>
<keyword evidence="6" id="KW-0067">ATP-binding</keyword>
<evidence type="ECO:0000256" key="3">
    <source>
        <dbReference type="ARBA" id="ARBA00022741"/>
    </source>
</evidence>
<dbReference type="GO" id="GO:0051536">
    <property type="term" value="F:iron-sulfur cluster binding"/>
    <property type="evidence" value="ECO:0007669"/>
    <property type="project" value="UniProtKB-KW"/>
</dbReference>
<dbReference type="NCBIfam" id="TIGR00604">
    <property type="entry name" value="rad3"/>
    <property type="match status" value="1"/>
</dbReference>
<dbReference type="InterPro" id="IPR006555">
    <property type="entry name" value="ATP-dep_Helicase_C"/>
</dbReference>
<name>A0A024G3T4_9STRA</name>
<sequence>MNAVHLSAAKKEDDSKEQNLMIMGYKVAFANDKQPFPAQLAVMNRVLLALKSNQHALLESPTGSGKTLAILCSCLSFQKQYTEKLLIQKELQHKEDAINKDKNSAQDASVSPLDDRVPFASAEDDEDFESNEPAVVKYGGIRNLDYPFMMCDTSNKQEACTSDLPAKACYQDQYEHSSESAAIKTRKLPSSFTPVSERQDTDTPSNVTFSPSTIAAVHPPQIFFCSRTHSQLAQSVEEFRKCPSSYFHFLGDYPELESRSQLRSCILASKSQYCINSRARHSERDDRSVDEKCQNLLSENKCSFYRSGRESNPQSSRVPHIWDIEEFVSLAKRKKECSYYSALNILPLADIVFCPYNYLIHPSVRSAVNISLKDAIVVLDEAHNVEDICRSSASFEITKETLSVCIQSFTHVIEMAFRPEAYPSLLSILTGFARWMEMVSTTVKLKPTGFEEESNVWSGSDAIAMFDEYAGMNQDNLSSFQSALQLVHEHEKMLMQVEKGSGNDVDHNSAQSKSSEVLLRPIALKTMETILCVASFMFRDKFKYLDDFQLLFFKSRAQKGTKDMSANNRLAPRDERGSEKPAGWQFRIAIWCLSGAVVFADIARDARTVILTSGTLTPMDSFAGELGLDFGIRLEANHVVDMRTQVFIRAIMQGPGQVDLSSTYQNQHTFRYQDALGSLLKQYVQVIPGGILMFLPSYRLLGILVNRWKQTGVWDQINAMKKVFTEARTAGIDFDADLEQYKLAIQGQEQSSDGDDSKRRGAIFLAVYRGKVSEGIDFSDGNARAVIAVGIPFPNSKQLQVSLKRQYQDKKCKSERKVLNGQQWYQLQAFRALNQAIGRCIRHRNDYGAIFLLDSRHRMQAFAPSFSKWMRKLIVEQEHTEDCLPELSQFFQYNARVRPCVPVNTIKIAYEPDGVVKPMLKKQKLRERKNWKETTTLTRGQQKKTNTIDLFEMFKRR</sequence>
<keyword evidence="13" id="KW-1185">Reference proteome</keyword>
<dbReference type="PROSITE" id="PS51193">
    <property type="entry name" value="HELICASE_ATP_BIND_2"/>
    <property type="match status" value="1"/>
</dbReference>
<protein>
    <recommendedName>
        <fullName evidence="11">Helicase ATP-binding domain-containing protein</fullName>
    </recommendedName>
</protein>
<dbReference type="InterPro" id="IPR006554">
    <property type="entry name" value="Helicase-like_DEXD_c2"/>
</dbReference>
<dbReference type="InterPro" id="IPR027417">
    <property type="entry name" value="P-loop_NTPase"/>
</dbReference>
<keyword evidence="5" id="KW-0347">Helicase</keyword>
<dbReference type="GO" id="GO:0005634">
    <property type="term" value="C:nucleus"/>
    <property type="evidence" value="ECO:0007669"/>
    <property type="project" value="UniProtKB-SubCell"/>
</dbReference>
<dbReference type="AlphaFoldDB" id="A0A024G3T4"/>
<dbReference type="Proteomes" id="UP000053237">
    <property type="component" value="Unassembled WGS sequence"/>
</dbReference>
<dbReference type="SMART" id="SM00491">
    <property type="entry name" value="HELICc2"/>
    <property type="match status" value="1"/>
</dbReference>
<dbReference type="Pfam" id="PF13307">
    <property type="entry name" value="Helicase_C_2"/>
    <property type="match status" value="1"/>
</dbReference>
<dbReference type="STRING" id="65357.A0A024G3T4"/>
<keyword evidence="7" id="KW-0408">Iron</keyword>
<dbReference type="InterPro" id="IPR014001">
    <property type="entry name" value="Helicase_ATP-bd"/>
</dbReference>
<dbReference type="Gene3D" id="3.40.50.300">
    <property type="entry name" value="P-loop containing nucleotide triphosphate hydrolases"/>
    <property type="match status" value="3"/>
</dbReference>
<evidence type="ECO:0000256" key="1">
    <source>
        <dbReference type="ARBA" id="ARBA00004123"/>
    </source>
</evidence>
<evidence type="ECO:0000313" key="12">
    <source>
        <dbReference type="EMBL" id="CCI41390.1"/>
    </source>
</evidence>
<evidence type="ECO:0000256" key="10">
    <source>
        <dbReference type="ARBA" id="ARBA00023242"/>
    </source>
</evidence>
<dbReference type="EMBL" id="CAIX01000018">
    <property type="protein sequence ID" value="CCI41390.1"/>
    <property type="molecule type" value="Genomic_DNA"/>
</dbReference>
<dbReference type="GO" id="GO:0003678">
    <property type="term" value="F:DNA helicase activity"/>
    <property type="evidence" value="ECO:0007669"/>
    <property type="project" value="InterPro"/>
</dbReference>
<dbReference type="GO" id="GO:1990918">
    <property type="term" value="P:double-strand break repair involved in meiotic recombination"/>
    <property type="evidence" value="ECO:0007669"/>
    <property type="project" value="TreeGrafter"/>
</dbReference>
<evidence type="ECO:0000256" key="4">
    <source>
        <dbReference type="ARBA" id="ARBA00022801"/>
    </source>
</evidence>
<keyword evidence="2" id="KW-0479">Metal-binding</keyword>
<dbReference type="GO" id="GO:0046872">
    <property type="term" value="F:metal ion binding"/>
    <property type="evidence" value="ECO:0007669"/>
    <property type="project" value="UniProtKB-KW"/>
</dbReference>
<dbReference type="InParanoid" id="A0A024G3T4"/>
<comment type="subcellular location">
    <subcellularLocation>
        <location evidence="1">Nucleus</location>
    </subcellularLocation>
</comment>
<dbReference type="InterPro" id="IPR045028">
    <property type="entry name" value="DinG/Rad3-like"/>
</dbReference>